<dbReference type="EnsemblMetazoa" id="ASIC002704-RA">
    <property type="protein sequence ID" value="ASIC002704-PA"/>
    <property type="gene ID" value="ASIC002704"/>
</dbReference>
<protein>
    <submittedName>
        <fullName evidence="2 3">Glycerol-3-phosphate dehydrogenase 1-like protein isoform X1</fullName>
    </submittedName>
</protein>
<proteinExistence type="predicted"/>
<reference evidence="2 4" key="1">
    <citation type="journal article" date="2014" name="BMC Genomics">
        <title>Genome sequence of Anopheles sinensis provides insight into genetics basis of mosquito competence for malaria parasites.</title>
        <authorList>
            <person name="Zhou D."/>
            <person name="Zhang D."/>
            <person name="Ding G."/>
            <person name="Shi L."/>
            <person name="Hou Q."/>
            <person name="Ye Y."/>
            <person name="Xu Y."/>
            <person name="Zhou H."/>
            <person name="Xiong C."/>
            <person name="Li S."/>
            <person name="Yu J."/>
            <person name="Hong S."/>
            <person name="Yu X."/>
            <person name="Zou P."/>
            <person name="Chen C."/>
            <person name="Chang X."/>
            <person name="Wang W."/>
            <person name="Lv Y."/>
            <person name="Sun Y."/>
            <person name="Ma L."/>
            <person name="Shen B."/>
            <person name="Zhu C."/>
        </authorList>
    </citation>
    <scope>NUCLEOTIDE SEQUENCE [LARGE SCALE GENOMIC DNA]</scope>
</reference>
<dbReference type="Proteomes" id="UP000030765">
    <property type="component" value="Unassembled WGS sequence"/>
</dbReference>
<name>A0A084VCU3_ANOSI</name>
<evidence type="ECO:0000313" key="3">
    <source>
        <dbReference type="EnsemblMetazoa" id="ASIC002704-PA"/>
    </source>
</evidence>
<evidence type="ECO:0000313" key="2">
    <source>
        <dbReference type="EMBL" id="KFB35787.1"/>
    </source>
</evidence>
<dbReference type="EMBL" id="KE524621">
    <property type="protein sequence ID" value="KFB35787.1"/>
    <property type="molecule type" value="Genomic_DNA"/>
</dbReference>
<accession>A0A084VCU3</accession>
<organism evidence="2">
    <name type="scientific">Anopheles sinensis</name>
    <name type="common">Mosquito</name>
    <dbReference type="NCBI Taxonomy" id="74873"/>
    <lineage>
        <taxon>Eukaryota</taxon>
        <taxon>Metazoa</taxon>
        <taxon>Ecdysozoa</taxon>
        <taxon>Arthropoda</taxon>
        <taxon>Hexapoda</taxon>
        <taxon>Insecta</taxon>
        <taxon>Pterygota</taxon>
        <taxon>Neoptera</taxon>
        <taxon>Endopterygota</taxon>
        <taxon>Diptera</taxon>
        <taxon>Nematocera</taxon>
        <taxon>Culicoidea</taxon>
        <taxon>Culicidae</taxon>
        <taxon>Anophelinae</taxon>
        <taxon>Anopheles</taxon>
    </lineage>
</organism>
<evidence type="ECO:0000256" key="1">
    <source>
        <dbReference type="SAM" id="MobiDB-lite"/>
    </source>
</evidence>
<dbReference type="AlphaFoldDB" id="A0A084VCU3"/>
<feature type="region of interest" description="Disordered" evidence="1">
    <location>
        <begin position="31"/>
        <end position="53"/>
    </location>
</feature>
<dbReference type="VEuPathDB" id="VectorBase:ASIC002704"/>
<evidence type="ECO:0000313" key="4">
    <source>
        <dbReference type="Proteomes" id="UP000030765"/>
    </source>
</evidence>
<sequence length="53" mass="5557">MKGGCGKDDLRTTEMVLVMGYNGFSAVASSSCSSRGLIPSSSSSSSSKSIWYR</sequence>
<dbReference type="EMBL" id="ATLV01010894">
    <property type="status" value="NOT_ANNOTATED_CDS"/>
    <property type="molecule type" value="Genomic_DNA"/>
</dbReference>
<dbReference type="PROSITE" id="PS51257">
    <property type="entry name" value="PROKAR_LIPOPROTEIN"/>
    <property type="match status" value="1"/>
</dbReference>
<reference evidence="3" key="2">
    <citation type="submission" date="2020-05" db="UniProtKB">
        <authorList>
            <consortium name="EnsemblMetazoa"/>
        </authorList>
    </citation>
    <scope>IDENTIFICATION</scope>
</reference>
<keyword evidence="4" id="KW-1185">Reference proteome</keyword>
<gene>
    <name evidence="2" type="ORF">ZHAS_00002704</name>
</gene>